<feature type="compositionally biased region" description="Basic residues" evidence="2">
    <location>
        <begin position="855"/>
        <end position="865"/>
    </location>
</feature>
<feature type="compositionally biased region" description="Polar residues" evidence="2">
    <location>
        <begin position="1086"/>
        <end position="1102"/>
    </location>
</feature>
<gene>
    <name evidence="5" type="ORF">TBRA_LOCUS587</name>
</gene>
<dbReference type="SUPFAM" id="SSF56672">
    <property type="entry name" value="DNA/RNA polymerases"/>
    <property type="match status" value="1"/>
</dbReference>
<keyword evidence="6" id="KW-1185">Reference proteome</keyword>
<dbReference type="PANTHER" id="PTHR24559">
    <property type="entry name" value="TRANSPOSON TY3-I GAG-POL POLYPROTEIN"/>
    <property type="match status" value="1"/>
</dbReference>
<name>A0A6H5HXK5_9HYME</name>
<feature type="region of interest" description="Disordered" evidence="2">
    <location>
        <begin position="253"/>
        <end position="283"/>
    </location>
</feature>
<feature type="compositionally biased region" description="Pro residues" evidence="2">
    <location>
        <begin position="938"/>
        <end position="947"/>
    </location>
</feature>
<dbReference type="Pfam" id="PF23055">
    <property type="entry name" value="DUF7041"/>
    <property type="match status" value="1"/>
</dbReference>
<evidence type="ECO:0000259" key="4">
    <source>
        <dbReference type="Pfam" id="PF23055"/>
    </source>
</evidence>
<dbReference type="InterPro" id="IPR053134">
    <property type="entry name" value="RNA-dir_DNA_polymerase"/>
</dbReference>
<dbReference type="EMBL" id="CADCXV010000136">
    <property type="protein sequence ID" value="CAB0028412.1"/>
    <property type="molecule type" value="Genomic_DNA"/>
</dbReference>
<reference evidence="5 6" key="1">
    <citation type="submission" date="2020-02" db="EMBL/GenBank/DDBJ databases">
        <authorList>
            <person name="Ferguson B K."/>
        </authorList>
    </citation>
    <scope>NUCLEOTIDE SEQUENCE [LARGE SCALE GENOMIC DNA]</scope>
</reference>
<feature type="compositionally biased region" description="Polar residues" evidence="2">
    <location>
        <begin position="957"/>
        <end position="968"/>
    </location>
</feature>
<dbReference type="GO" id="GO:0071897">
    <property type="term" value="P:DNA biosynthetic process"/>
    <property type="evidence" value="ECO:0007669"/>
    <property type="project" value="UniProtKB-ARBA"/>
</dbReference>
<feature type="compositionally biased region" description="Basic and acidic residues" evidence="2">
    <location>
        <begin position="1181"/>
        <end position="1192"/>
    </location>
</feature>
<dbReference type="Gene3D" id="3.30.70.270">
    <property type="match status" value="1"/>
</dbReference>
<protein>
    <submittedName>
        <fullName evidence="5">Uncharacterized protein</fullName>
    </submittedName>
</protein>
<feature type="domain" description="DUF7041" evidence="4">
    <location>
        <begin position="377"/>
        <end position="418"/>
    </location>
</feature>
<feature type="region of interest" description="Disordered" evidence="2">
    <location>
        <begin position="1128"/>
        <end position="1207"/>
    </location>
</feature>
<proteinExistence type="predicted"/>
<feature type="region of interest" description="Disordered" evidence="2">
    <location>
        <begin position="930"/>
        <end position="978"/>
    </location>
</feature>
<evidence type="ECO:0000256" key="2">
    <source>
        <dbReference type="SAM" id="MobiDB-lite"/>
    </source>
</evidence>
<dbReference type="InterPro" id="IPR043128">
    <property type="entry name" value="Rev_trsase/Diguanyl_cyclase"/>
</dbReference>
<keyword evidence="1" id="KW-0175">Coiled coil</keyword>
<dbReference type="InterPro" id="IPR043502">
    <property type="entry name" value="DNA/RNA_pol_sf"/>
</dbReference>
<sequence length="1207" mass="136848">MSRTGRNGVQMKIWSTNLYPSETVYLPCNILSQRQNGVTNRSTTNTESANNGVCLNKKLNQQHEQNSSHKYTYTQTRNTLKPNLMYAQAVSGLANHHELQQRDPEVTVEVEENRPINNINNNNERLQSKVLRGIVDAPWYITNETIKKDLEIPTVREEIQRFNNKYKKRLKNHPNQLAANLENLNFRLMLHGEKNVTNIVRIHIKSCVPPIRTRTRANQVHQQIRALRPPIKVNALNTILLIHHHPLATSFATSDKASYESNQRVRNNNRGAKKNQNFTSSSHDPFTAPIFTAQVCNGKSRDLANRSVIRLTDEHESNNARAQIEPRDRADLQQRALADDAADATTTFHAGQQQRADAAHAADAPPRYVNRVAVKLSAFWMDKPAIWFAQAEAQFALADVTVELTKYYHVISQLNLSVKIIAVSHEYSDILAEFPTLTLPPVWPREIKHDTVHHIRTTPGPPISSRFRHLAGEKLTIAKNEYDQMLELGICRPSESPWSSPLHLASVGSNGWRACGDFRALNSRTLPDRYPVRHIHDFVNNIDGCQIFSTIDLVKAYQQIPVHPDDVCKTAITTPFGLYEFPFMTFGLKNAGQIFQRFMDEMSVKSFIERVEECSFLAGLTDRDLLLGLSETLTGTAAKWYRSNRYSFRTWDDFCKAARRMFGIDRYGQQQLLEQIKKRTQGPDERVAEYIICIQSVFSKLRPELDVQTQLDYLHGGMLPDLQKMVCRRFLRSIDDLLEEAVEAENTIRKANQYRAPTSDENTWPELRYKPGKSEDTSYRLASMSSPKDEEFTIRQAQIEATRLLADSIKELQSRVTLLEDKPSEKNETKVLQQISKLITKLQRHSFNQSGKPGWQKRHETRKNKQQGTNVLSTLNVKQQATGQPSRPAKTAILPRKYHSASHSAHYRSKSGLGDDSLREVAMFLHKYRPGIDSRPPQCTPDAPPPSRRCEQELQRDYSTSNGSSSICTRGHHRSSSNQGINELYCATRVCDHILVRHKLAGSSARHSPLQHIFRLSHPGENSITFSLLRQPKLTFLVLRQRKGSRCDRCPCEDHAQLWRAQKQPTQAVCSRRRLHTPVRSPRLVHSSTNASLHTTGGVSPPTSLPACDRRPAACRLRGHICPCRHTTAGPSRGRASAALRPPPRGRKGRGTLGNAEQVAGSMGPVEEGPMDAPTDPKYQSMDREEARRAELPPHAALDRAWLLQTP</sequence>
<organism evidence="5 6">
    <name type="scientific">Trichogramma brassicae</name>
    <dbReference type="NCBI Taxonomy" id="86971"/>
    <lineage>
        <taxon>Eukaryota</taxon>
        <taxon>Metazoa</taxon>
        <taxon>Ecdysozoa</taxon>
        <taxon>Arthropoda</taxon>
        <taxon>Hexapoda</taxon>
        <taxon>Insecta</taxon>
        <taxon>Pterygota</taxon>
        <taxon>Neoptera</taxon>
        <taxon>Endopterygota</taxon>
        <taxon>Hymenoptera</taxon>
        <taxon>Apocrita</taxon>
        <taxon>Proctotrupomorpha</taxon>
        <taxon>Chalcidoidea</taxon>
        <taxon>Trichogrammatidae</taxon>
        <taxon>Trichogramma</taxon>
    </lineage>
</organism>
<feature type="coiled-coil region" evidence="1">
    <location>
        <begin position="727"/>
        <end position="754"/>
    </location>
</feature>
<evidence type="ECO:0000259" key="3">
    <source>
        <dbReference type="Pfam" id="PF00078"/>
    </source>
</evidence>
<feature type="region of interest" description="Disordered" evidence="2">
    <location>
        <begin position="844"/>
        <end position="889"/>
    </location>
</feature>
<dbReference type="CDD" id="cd01647">
    <property type="entry name" value="RT_LTR"/>
    <property type="match status" value="1"/>
</dbReference>
<dbReference type="InterPro" id="IPR000477">
    <property type="entry name" value="RT_dom"/>
</dbReference>
<feature type="domain" description="Reverse transcriptase" evidence="3">
    <location>
        <begin position="510"/>
        <end position="603"/>
    </location>
</feature>
<evidence type="ECO:0000313" key="6">
    <source>
        <dbReference type="Proteomes" id="UP000479190"/>
    </source>
</evidence>
<feature type="region of interest" description="Disordered" evidence="2">
    <location>
        <begin position="1084"/>
        <end position="1106"/>
    </location>
</feature>
<dbReference type="Pfam" id="PF00078">
    <property type="entry name" value="RVT_1"/>
    <property type="match status" value="1"/>
</dbReference>
<dbReference type="Proteomes" id="UP000479190">
    <property type="component" value="Unassembled WGS sequence"/>
</dbReference>
<accession>A0A6H5HXK5</accession>
<dbReference type="OrthoDB" id="6819210at2759"/>
<dbReference type="InterPro" id="IPR055469">
    <property type="entry name" value="DUF7041"/>
</dbReference>
<evidence type="ECO:0000256" key="1">
    <source>
        <dbReference type="SAM" id="Coils"/>
    </source>
</evidence>
<dbReference type="Gene3D" id="3.10.10.10">
    <property type="entry name" value="HIV Type 1 Reverse Transcriptase, subunit A, domain 1"/>
    <property type="match status" value="1"/>
</dbReference>
<evidence type="ECO:0000313" key="5">
    <source>
        <dbReference type="EMBL" id="CAB0028412.1"/>
    </source>
</evidence>
<dbReference type="PANTHER" id="PTHR24559:SF454">
    <property type="entry name" value="RIBONUCLEASE H"/>
    <property type="match status" value="1"/>
</dbReference>
<feature type="compositionally biased region" description="Polar residues" evidence="2">
    <location>
        <begin position="866"/>
        <end position="885"/>
    </location>
</feature>
<dbReference type="AlphaFoldDB" id="A0A6H5HXK5"/>